<evidence type="ECO:0000256" key="1">
    <source>
        <dbReference type="SAM" id="SignalP"/>
    </source>
</evidence>
<proteinExistence type="predicted"/>
<reference evidence="2 3" key="1">
    <citation type="journal article" date="2015" name="Genome Biol. Evol.">
        <title>Phylogenomic analyses indicate that early fungi evolved digesting cell walls of algal ancestors of land plants.</title>
        <authorList>
            <person name="Chang Y."/>
            <person name="Wang S."/>
            <person name="Sekimoto S."/>
            <person name="Aerts A.L."/>
            <person name="Choi C."/>
            <person name="Clum A."/>
            <person name="LaButti K.M."/>
            <person name="Lindquist E.A."/>
            <person name="Yee Ngan C."/>
            <person name="Ohm R.A."/>
            <person name="Salamov A.A."/>
            <person name="Grigoriev I.V."/>
            <person name="Spatafora J.W."/>
            <person name="Berbee M.L."/>
        </authorList>
    </citation>
    <scope>NUCLEOTIDE SEQUENCE [LARGE SCALE GENOMIC DNA]</scope>
    <source>
        <strain evidence="2 3">NRRL 28638</strain>
    </source>
</reference>
<accession>A0A137NSM4</accession>
<feature type="chain" id="PRO_5007293982" evidence="1">
    <location>
        <begin position="26"/>
        <end position="238"/>
    </location>
</feature>
<keyword evidence="1" id="KW-0732">Signal</keyword>
<keyword evidence="3" id="KW-1185">Reference proteome</keyword>
<gene>
    <name evidence="2" type="ORF">CONCODRAFT_12547</name>
</gene>
<sequence>MLLSSITIKFALFVIGFGGIAFADSQVKNIQPNSNGDIDAVDRIREQNLQNWEAKQDKFVPINEKNISKALLQDVIKSAQSEAFNNQILSLLEENELKAFKEALTEAIATSQKDESVADASDYQNAVEKLQKAMNVKAIMRLIISVSSLGRNRIEVGSFGELAFASNASKADQTDYLENYFETVNKSEAQNNSIMRINSIDLEAPPEENSPEREKFISKLNLKDDIRMAQDEFFRQRF</sequence>
<evidence type="ECO:0000313" key="3">
    <source>
        <dbReference type="Proteomes" id="UP000070444"/>
    </source>
</evidence>
<dbReference type="Proteomes" id="UP000070444">
    <property type="component" value="Unassembled WGS sequence"/>
</dbReference>
<name>A0A137NSM4_CONC2</name>
<dbReference type="EMBL" id="KQ964820">
    <property type="protein sequence ID" value="KXN65769.1"/>
    <property type="molecule type" value="Genomic_DNA"/>
</dbReference>
<organism evidence="2 3">
    <name type="scientific">Conidiobolus coronatus (strain ATCC 28846 / CBS 209.66 / NRRL 28638)</name>
    <name type="common">Delacroixia coronata</name>
    <dbReference type="NCBI Taxonomy" id="796925"/>
    <lineage>
        <taxon>Eukaryota</taxon>
        <taxon>Fungi</taxon>
        <taxon>Fungi incertae sedis</taxon>
        <taxon>Zoopagomycota</taxon>
        <taxon>Entomophthoromycotina</taxon>
        <taxon>Entomophthoromycetes</taxon>
        <taxon>Entomophthorales</taxon>
        <taxon>Ancylistaceae</taxon>
        <taxon>Conidiobolus</taxon>
    </lineage>
</organism>
<feature type="signal peptide" evidence="1">
    <location>
        <begin position="1"/>
        <end position="25"/>
    </location>
</feature>
<dbReference type="AlphaFoldDB" id="A0A137NSM4"/>
<protein>
    <submittedName>
        <fullName evidence="2">Uncharacterized protein</fullName>
    </submittedName>
</protein>
<evidence type="ECO:0000313" key="2">
    <source>
        <dbReference type="EMBL" id="KXN65769.1"/>
    </source>
</evidence>